<dbReference type="AlphaFoldDB" id="A0A5B6UZU7"/>
<comment type="caution">
    <text evidence="1">The sequence shown here is derived from an EMBL/GenBank/DDBJ whole genome shotgun (WGS) entry which is preliminary data.</text>
</comment>
<protein>
    <submittedName>
        <fullName evidence="1">Uncharacterized protein</fullName>
    </submittedName>
</protein>
<dbReference type="EMBL" id="SMMG02000009">
    <property type="protein sequence ID" value="KAA3461655.1"/>
    <property type="molecule type" value="Genomic_DNA"/>
</dbReference>
<sequence>MPNYTKKRKSDGMIRRFCHGNLNLDNKCCSIPGKNFHVYPHGAVEAKDGKTSFNFKVNGQRRFWPRLCNS</sequence>
<reference evidence="2" key="1">
    <citation type="journal article" date="2019" name="Plant Biotechnol. J.">
        <title>Genome sequencing of the Australian wild diploid species Gossypium australe highlights disease resistance and delayed gland morphogenesis.</title>
        <authorList>
            <person name="Cai Y."/>
            <person name="Cai X."/>
            <person name="Wang Q."/>
            <person name="Wang P."/>
            <person name="Zhang Y."/>
            <person name="Cai C."/>
            <person name="Xu Y."/>
            <person name="Wang K."/>
            <person name="Zhou Z."/>
            <person name="Wang C."/>
            <person name="Geng S."/>
            <person name="Li B."/>
            <person name="Dong Q."/>
            <person name="Hou Y."/>
            <person name="Wang H."/>
            <person name="Ai P."/>
            <person name="Liu Z."/>
            <person name="Yi F."/>
            <person name="Sun M."/>
            <person name="An G."/>
            <person name="Cheng J."/>
            <person name="Zhang Y."/>
            <person name="Shi Q."/>
            <person name="Xie Y."/>
            <person name="Shi X."/>
            <person name="Chang Y."/>
            <person name="Huang F."/>
            <person name="Chen Y."/>
            <person name="Hong S."/>
            <person name="Mi L."/>
            <person name="Sun Q."/>
            <person name="Zhang L."/>
            <person name="Zhou B."/>
            <person name="Peng R."/>
            <person name="Zhang X."/>
            <person name="Liu F."/>
        </authorList>
    </citation>
    <scope>NUCLEOTIDE SEQUENCE [LARGE SCALE GENOMIC DNA]</scope>
    <source>
        <strain evidence="2">cv. PA1801</strain>
    </source>
</reference>
<gene>
    <name evidence="1" type="ORF">EPI10_028210</name>
</gene>
<dbReference type="Proteomes" id="UP000325315">
    <property type="component" value="Unassembled WGS sequence"/>
</dbReference>
<accession>A0A5B6UZU7</accession>
<proteinExistence type="predicted"/>
<organism evidence="1 2">
    <name type="scientific">Gossypium australe</name>
    <dbReference type="NCBI Taxonomy" id="47621"/>
    <lineage>
        <taxon>Eukaryota</taxon>
        <taxon>Viridiplantae</taxon>
        <taxon>Streptophyta</taxon>
        <taxon>Embryophyta</taxon>
        <taxon>Tracheophyta</taxon>
        <taxon>Spermatophyta</taxon>
        <taxon>Magnoliopsida</taxon>
        <taxon>eudicotyledons</taxon>
        <taxon>Gunneridae</taxon>
        <taxon>Pentapetalae</taxon>
        <taxon>rosids</taxon>
        <taxon>malvids</taxon>
        <taxon>Malvales</taxon>
        <taxon>Malvaceae</taxon>
        <taxon>Malvoideae</taxon>
        <taxon>Gossypium</taxon>
    </lineage>
</organism>
<keyword evidence="2" id="KW-1185">Reference proteome</keyword>
<name>A0A5B6UZU7_9ROSI</name>
<evidence type="ECO:0000313" key="1">
    <source>
        <dbReference type="EMBL" id="KAA3461655.1"/>
    </source>
</evidence>
<evidence type="ECO:0000313" key="2">
    <source>
        <dbReference type="Proteomes" id="UP000325315"/>
    </source>
</evidence>